<feature type="compositionally biased region" description="Basic and acidic residues" evidence="1">
    <location>
        <begin position="512"/>
        <end position="522"/>
    </location>
</feature>
<name>A0ABR0KNK0_9EURO</name>
<evidence type="ECO:0000256" key="1">
    <source>
        <dbReference type="SAM" id="MobiDB-lite"/>
    </source>
</evidence>
<feature type="compositionally biased region" description="Basic and acidic residues" evidence="1">
    <location>
        <begin position="212"/>
        <end position="236"/>
    </location>
</feature>
<feature type="compositionally biased region" description="Polar residues" evidence="1">
    <location>
        <begin position="423"/>
        <end position="439"/>
    </location>
</feature>
<organism evidence="2 3">
    <name type="scientific">Lithohypha guttulata</name>
    <dbReference type="NCBI Taxonomy" id="1690604"/>
    <lineage>
        <taxon>Eukaryota</taxon>
        <taxon>Fungi</taxon>
        <taxon>Dikarya</taxon>
        <taxon>Ascomycota</taxon>
        <taxon>Pezizomycotina</taxon>
        <taxon>Eurotiomycetes</taxon>
        <taxon>Chaetothyriomycetidae</taxon>
        <taxon>Chaetothyriales</taxon>
        <taxon>Trichomeriaceae</taxon>
        <taxon>Lithohypha</taxon>
    </lineage>
</organism>
<reference evidence="2 3" key="1">
    <citation type="submission" date="2023-08" db="EMBL/GenBank/DDBJ databases">
        <title>Black Yeasts Isolated from many extreme environments.</title>
        <authorList>
            <person name="Coleine C."/>
            <person name="Stajich J.E."/>
            <person name="Selbmann L."/>
        </authorList>
    </citation>
    <scope>NUCLEOTIDE SEQUENCE [LARGE SCALE GENOMIC DNA]</scope>
    <source>
        <strain evidence="2 3">CCFEE 5885</strain>
    </source>
</reference>
<feature type="compositionally biased region" description="Acidic residues" evidence="1">
    <location>
        <begin position="173"/>
        <end position="183"/>
    </location>
</feature>
<feature type="region of interest" description="Disordered" evidence="1">
    <location>
        <begin position="149"/>
        <end position="574"/>
    </location>
</feature>
<evidence type="ECO:0000313" key="2">
    <source>
        <dbReference type="EMBL" id="KAK5102126.1"/>
    </source>
</evidence>
<comment type="caution">
    <text evidence="2">The sequence shown here is derived from an EMBL/GenBank/DDBJ whole genome shotgun (WGS) entry which is preliminary data.</text>
</comment>
<feature type="compositionally biased region" description="Low complexity" evidence="1">
    <location>
        <begin position="382"/>
        <end position="401"/>
    </location>
</feature>
<proteinExistence type="predicted"/>
<feature type="compositionally biased region" description="Basic and acidic residues" evidence="1">
    <location>
        <begin position="196"/>
        <end position="205"/>
    </location>
</feature>
<gene>
    <name evidence="2" type="ORF">LTR24_000357</name>
</gene>
<dbReference type="EMBL" id="JAVRRG010000003">
    <property type="protein sequence ID" value="KAK5102126.1"/>
    <property type="molecule type" value="Genomic_DNA"/>
</dbReference>
<feature type="compositionally biased region" description="Polar residues" evidence="1">
    <location>
        <begin position="360"/>
        <end position="374"/>
    </location>
</feature>
<dbReference type="Proteomes" id="UP001345013">
    <property type="component" value="Unassembled WGS sequence"/>
</dbReference>
<protein>
    <submittedName>
        <fullName evidence="2">Uncharacterized protein</fullName>
    </submittedName>
</protein>
<keyword evidence="3" id="KW-1185">Reference proteome</keyword>
<feature type="compositionally biased region" description="Basic and acidic residues" evidence="1">
    <location>
        <begin position="538"/>
        <end position="574"/>
    </location>
</feature>
<evidence type="ECO:0000313" key="3">
    <source>
        <dbReference type="Proteomes" id="UP001345013"/>
    </source>
</evidence>
<feature type="compositionally biased region" description="Polar residues" evidence="1">
    <location>
        <begin position="493"/>
        <end position="510"/>
    </location>
</feature>
<feature type="compositionally biased region" description="Polar residues" evidence="1">
    <location>
        <begin position="282"/>
        <end position="299"/>
    </location>
</feature>
<feature type="region of interest" description="Disordered" evidence="1">
    <location>
        <begin position="1"/>
        <end position="55"/>
    </location>
</feature>
<feature type="compositionally biased region" description="Acidic residues" evidence="1">
    <location>
        <begin position="30"/>
        <end position="42"/>
    </location>
</feature>
<accession>A0ABR0KNK0</accession>
<sequence>MSTEHPESPDSSPNEGRQDITRQDPNQSDIDNDGEDLSEADDTTSISGCPTPPGLKHALSLDDLAINDKPNQHATPVADVNGQLTTTQLFIPGFVPSPMVQERYRDELRQRIDSKAPPDSQLTRILQVARWDADIAVDIFHLWHELGPPPNRSPKRSPSDRPQQLRPTSLTEADIDEIEAADIEEARRKSAAKATAADREMRAIDESSSPLETDKEESRDPGEERKVPDNGDEGHSVRQPSEAAEGREGPLDGDVQRLGTDINAASGGLSRGEIAERRQVALRSTQSRTRTQPPRSTQAPPKKKLHGPWEEGTRTPGSIRAGNLKVKQRELLVAAPQDGRPQPPATEPSTQTPRPEPMQPVSSPDEQVVLSTELATLVLRGSTQESSPTTLPSTEPPTLTLRGRTQQMALTAQKAEDQGETIPGSNNDDQPNEPGSMQYENVFPPHEHLLNPAPPSARPRKPRPRHTMAEALGHVKAKKLRREAAEAAAAAESSGTQSEQAISNDPQSPLRQADRTLQRREAASSVDENSDGVQDLTRNVDGHDVSAWEDVGRQPMEDSRLANILSKEDKCKDG</sequence>